<protein>
    <submittedName>
        <fullName evidence="1">Uncharacterized protein</fullName>
    </submittedName>
</protein>
<organism evidence="1 2">
    <name type="scientific">Candidatus Nucleicultrix amoebiphila FS5</name>
    <dbReference type="NCBI Taxonomy" id="1414854"/>
    <lineage>
        <taxon>Bacteria</taxon>
        <taxon>Pseudomonadati</taxon>
        <taxon>Pseudomonadota</taxon>
        <taxon>Alphaproteobacteria</taxon>
        <taxon>Holosporales</taxon>
        <taxon>Candidatus Nucleicultricaceae</taxon>
        <taxon>Candidatus Nucleicultrix</taxon>
    </lineage>
</organism>
<gene>
    <name evidence="1" type="ORF">GQ61_05635</name>
</gene>
<dbReference type="RefSeq" id="WP_085784350.1">
    <property type="nucleotide sequence ID" value="NZ_CP008743.1"/>
</dbReference>
<dbReference type="EMBL" id="CP008743">
    <property type="protein sequence ID" value="ARN84853.1"/>
    <property type="molecule type" value="Genomic_DNA"/>
</dbReference>
<accession>A0A1W6N4S8</accession>
<keyword evidence="2" id="KW-1185">Reference proteome</keyword>
<proteinExistence type="predicted"/>
<dbReference type="KEGG" id="naf:GQ61_05635"/>
<dbReference type="AlphaFoldDB" id="A0A1W6N4S8"/>
<name>A0A1W6N4S8_9PROT</name>
<sequence length="304" mass="34794">MNFQKFGIFLSLILTVEGTHFCAFATDALKEEGENTSSQPSFSKKITPDEERLSYQKLGFTTEEELLNFVLAVSTGDESSLPSGSASEALSSKDQFTHFDIPEGDEEALIQKVLELSKFEESSEKPDREEVTIITAPHSPNFDEKEEKKAFVIFKHEQDSEKSDDDDLTVDRVQKSQKVDVVDLTSDEEVTFVPSKKSRLNRIAEEHGEWVKSLRRESQLILLEQQQAGLEEQLLDELLDLETRKFLEEEKKTLPEKIARARNRFKTLVQANPIHEKLLQSGFTEIEIQKAKKKKFLNFYNDLA</sequence>
<evidence type="ECO:0000313" key="2">
    <source>
        <dbReference type="Proteomes" id="UP000237351"/>
    </source>
</evidence>
<reference evidence="1 2" key="1">
    <citation type="submission" date="2014-06" db="EMBL/GenBank/DDBJ databases">
        <title>The genome of the endonuclear symbiont Nucleicultrix amoebiphila.</title>
        <authorList>
            <person name="Schulz F."/>
            <person name="Horn M."/>
        </authorList>
    </citation>
    <scope>NUCLEOTIDE SEQUENCE [LARGE SCALE GENOMIC DNA]</scope>
    <source>
        <strain evidence="1 2">FS5</strain>
    </source>
</reference>
<dbReference type="Proteomes" id="UP000237351">
    <property type="component" value="Chromosome"/>
</dbReference>
<evidence type="ECO:0000313" key="1">
    <source>
        <dbReference type="EMBL" id="ARN84853.1"/>
    </source>
</evidence>